<dbReference type="Proteomes" id="UP000770717">
    <property type="component" value="Unassembled WGS sequence"/>
</dbReference>
<feature type="chain" id="PRO_5035328349" description="Secreted protein" evidence="1">
    <location>
        <begin position="19"/>
        <end position="66"/>
    </location>
</feature>
<evidence type="ECO:0000313" key="2">
    <source>
        <dbReference type="EMBL" id="KAG9479105.1"/>
    </source>
</evidence>
<evidence type="ECO:0000256" key="1">
    <source>
        <dbReference type="SAM" id="SignalP"/>
    </source>
</evidence>
<accession>A0A8J6K570</accession>
<sequence>MLCIYVLLQLLCMYVKFGVHICSKSTCKLQMLVCDRMGCKYEKTIDILYKCFKQMLSFFFSSKGMR</sequence>
<protein>
    <recommendedName>
        <fullName evidence="4">Secreted protein</fullName>
    </recommendedName>
</protein>
<dbReference type="EMBL" id="WNTK01000008">
    <property type="protein sequence ID" value="KAG9479105.1"/>
    <property type="molecule type" value="Genomic_DNA"/>
</dbReference>
<dbReference type="AlphaFoldDB" id="A0A8J6K570"/>
<evidence type="ECO:0008006" key="4">
    <source>
        <dbReference type="Google" id="ProtNLM"/>
    </source>
</evidence>
<feature type="signal peptide" evidence="1">
    <location>
        <begin position="1"/>
        <end position="18"/>
    </location>
</feature>
<organism evidence="2 3">
    <name type="scientific">Eleutherodactylus coqui</name>
    <name type="common">Puerto Rican coqui</name>
    <dbReference type="NCBI Taxonomy" id="57060"/>
    <lineage>
        <taxon>Eukaryota</taxon>
        <taxon>Metazoa</taxon>
        <taxon>Chordata</taxon>
        <taxon>Craniata</taxon>
        <taxon>Vertebrata</taxon>
        <taxon>Euteleostomi</taxon>
        <taxon>Amphibia</taxon>
        <taxon>Batrachia</taxon>
        <taxon>Anura</taxon>
        <taxon>Neobatrachia</taxon>
        <taxon>Hyloidea</taxon>
        <taxon>Eleutherodactylidae</taxon>
        <taxon>Eleutherodactylinae</taxon>
        <taxon>Eleutherodactylus</taxon>
        <taxon>Eleutherodactylus</taxon>
    </lineage>
</organism>
<keyword evidence="1" id="KW-0732">Signal</keyword>
<comment type="caution">
    <text evidence="2">The sequence shown here is derived from an EMBL/GenBank/DDBJ whole genome shotgun (WGS) entry which is preliminary data.</text>
</comment>
<reference evidence="2" key="1">
    <citation type="thesis" date="2020" institute="ProQuest LLC" country="789 East Eisenhower Parkway, Ann Arbor, MI, USA">
        <title>Comparative Genomics and Chromosome Evolution.</title>
        <authorList>
            <person name="Mudd A.B."/>
        </authorList>
    </citation>
    <scope>NUCLEOTIDE SEQUENCE</scope>
    <source>
        <strain evidence="2">HN-11 Male</strain>
        <tissue evidence="2">Kidney and liver</tissue>
    </source>
</reference>
<gene>
    <name evidence="2" type="ORF">GDO78_012651</name>
</gene>
<keyword evidence="3" id="KW-1185">Reference proteome</keyword>
<proteinExistence type="predicted"/>
<name>A0A8J6K570_ELECQ</name>
<evidence type="ECO:0000313" key="3">
    <source>
        <dbReference type="Proteomes" id="UP000770717"/>
    </source>
</evidence>